<feature type="transmembrane region" description="Helical" evidence="1">
    <location>
        <begin position="32"/>
        <end position="51"/>
    </location>
</feature>
<keyword evidence="1" id="KW-0812">Transmembrane</keyword>
<keyword evidence="3" id="KW-1185">Reference proteome</keyword>
<gene>
    <name evidence="2" type="ORF">BCR44DRAFT_1427250</name>
</gene>
<name>A0A1Y2HZG5_9FUNG</name>
<protein>
    <submittedName>
        <fullName evidence="2">Uncharacterized protein</fullName>
    </submittedName>
</protein>
<keyword evidence="1" id="KW-0472">Membrane</keyword>
<proteinExistence type="predicted"/>
<evidence type="ECO:0000313" key="2">
    <source>
        <dbReference type="EMBL" id="ORZ39123.1"/>
    </source>
</evidence>
<dbReference type="Proteomes" id="UP000193411">
    <property type="component" value="Unassembled WGS sequence"/>
</dbReference>
<evidence type="ECO:0000313" key="3">
    <source>
        <dbReference type="Proteomes" id="UP000193411"/>
    </source>
</evidence>
<dbReference type="EMBL" id="MCFL01000006">
    <property type="protein sequence ID" value="ORZ39123.1"/>
    <property type="molecule type" value="Genomic_DNA"/>
</dbReference>
<comment type="caution">
    <text evidence="2">The sequence shown here is derived from an EMBL/GenBank/DDBJ whole genome shotgun (WGS) entry which is preliminary data.</text>
</comment>
<dbReference type="AlphaFoldDB" id="A0A1Y2HZG5"/>
<organism evidence="2 3">
    <name type="scientific">Catenaria anguillulae PL171</name>
    <dbReference type="NCBI Taxonomy" id="765915"/>
    <lineage>
        <taxon>Eukaryota</taxon>
        <taxon>Fungi</taxon>
        <taxon>Fungi incertae sedis</taxon>
        <taxon>Blastocladiomycota</taxon>
        <taxon>Blastocladiomycetes</taxon>
        <taxon>Blastocladiales</taxon>
        <taxon>Catenariaceae</taxon>
        <taxon>Catenaria</taxon>
    </lineage>
</organism>
<accession>A0A1Y2HZG5</accession>
<keyword evidence="1" id="KW-1133">Transmembrane helix</keyword>
<reference evidence="2 3" key="1">
    <citation type="submission" date="2016-07" db="EMBL/GenBank/DDBJ databases">
        <title>Pervasive Adenine N6-methylation of Active Genes in Fungi.</title>
        <authorList>
            <consortium name="DOE Joint Genome Institute"/>
            <person name="Mondo S.J."/>
            <person name="Dannebaum R.O."/>
            <person name="Kuo R.C."/>
            <person name="Labutti K."/>
            <person name="Haridas S."/>
            <person name="Kuo A."/>
            <person name="Salamov A."/>
            <person name="Ahrendt S.R."/>
            <person name="Lipzen A."/>
            <person name="Sullivan W."/>
            <person name="Andreopoulos W.B."/>
            <person name="Clum A."/>
            <person name="Lindquist E."/>
            <person name="Daum C."/>
            <person name="Ramamoorthy G.K."/>
            <person name="Gryganskyi A."/>
            <person name="Culley D."/>
            <person name="Magnuson J.K."/>
            <person name="James T.Y."/>
            <person name="O'Malley M.A."/>
            <person name="Stajich J.E."/>
            <person name="Spatafora J.W."/>
            <person name="Visel A."/>
            <person name="Grigoriev I.V."/>
        </authorList>
    </citation>
    <scope>NUCLEOTIDE SEQUENCE [LARGE SCALE GENOMIC DNA]</scope>
    <source>
        <strain evidence="2 3">PL171</strain>
    </source>
</reference>
<evidence type="ECO:0000256" key="1">
    <source>
        <dbReference type="SAM" id="Phobius"/>
    </source>
</evidence>
<sequence>MIRLYFRGRLDELRQLHNGLEIDLRLKRLDRLFICSFFFLGTIWTLGTRVAKESMGCCAWFRDLWA</sequence>